<evidence type="ECO:0000313" key="2">
    <source>
        <dbReference type="EMBL" id="GAA1798187.1"/>
    </source>
</evidence>
<feature type="signal peptide" evidence="1">
    <location>
        <begin position="1"/>
        <end position="20"/>
    </location>
</feature>
<dbReference type="PROSITE" id="PS51257">
    <property type="entry name" value="PROKAR_LIPOPROTEIN"/>
    <property type="match status" value="1"/>
</dbReference>
<gene>
    <name evidence="2" type="ORF">GCM10009768_29060</name>
</gene>
<evidence type="ECO:0000256" key="1">
    <source>
        <dbReference type="SAM" id="SignalP"/>
    </source>
</evidence>
<proteinExistence type="predicted"/>
<keyword evidence="3" id="KW-1185">Reference proteome</keyword>
<organism evidence="2 3">
    <name type="scientific">Leucobacter iarius</name>
    <dbReference type="NCBI Taxonomy" id="333963"/>
    <lineage>
        <taxon>Bacteria</taxon>
        <taxon>Bacillati</taxon>
        <taxon>Actinomycetota</taxon>
        <taxon>Actinomycetes</taxon>
        <taxon>Micrococcales</taxon>
        <taxon>Microbacteriaceae</taxon>
        <taxon>Leucobacter</taxon>
    </lineage>
</organism>
<dbReference type="Proteomes" id="UP001500851">
    <property type="component" value="Unassembled WGS sequence"/>
</dbReference>
<dbReference type="RefSeq" id="WP_344033376.1">
    <property type="nucleotide sequence ID" value="NZ_BAAAOB010000005.1"/>
</dbReference>
<dbReference type="EMBL" id="BAAAOB010000005">
    <property type="protein sequence ID" value="GAA1798187.1"/>
    <property type="molecule type" value="Genomic_DNA"/>
</dbReference>
<reference evidence="2 3" key="1">
    <citation type="journal article" date="2019" name="Int. J. Syst. Evol. Microbiol.">
        <title>The Global Catalogue of Microorganisms (GCM) 10K type strain sequencing project: providing services to taxonomists for standard genome sequencing and annotation.</title>
        <authorList>
            <consortium name="The Broad Institute Genomics Platform"/>
            <consortium name="The Broad Institute Genome Sequencing Center for Infectious Disease"/>
            <person name="Wu L."/>
            <person name="Ma J."/>
        </authorList>
    </citation>
    <scope>NUCLEOTIDE SEQUENCE [LARGE SCALE GENOMIC DNA]</scope>
    <source>
        <strain evidence="2 3">JCM 14736</strain>
    </source>
</reference>
<evidence type="ECO:0000313" key="3">
    <source>
        <dbReference type="Proteomes" id="UP001500851"/>
    </source>
</evidence>
<sequence>MRATRILVAATTLLTTIAFVGCGASVKQPGIESSTDAVHHLFAAAMDDDAEAARLVVPADLSSASLRESMAAIKSQANRQGGLAKASITDNPSEQMGAEHFVEVRFSGSDEVTVFSVIEDSEGIRVTPDPLAREIRTTAIPVPVPKPD</sequence>
<evidence type="ECO:0008006" key="4">
    <source>
        <dbReference type="Google" id="ProtNLM"/>
    </source>
</evidence>
<comment type="caution">
    <text evidence="2">The sequence shown here is derived from an EMBL/GenBank/DDBJ whole genome shotgun (WGS) entry which is preliminary data.</text>
</comment>
<accession>A0ABN2LSI8</accession>
<protein>
    <recommendedName>
        <fullName evidence="4">DUF3887 domain-containing protein</fullName>
    </recommendedName>
</protein>
<name>A0ABN2LSI8_9MICO</name>
<keyword evidence="1" id="KW-0732">Signal</keyword>
<feature type="chain" id="PRO_5045040987" description="DUF3887 domain-containing protein" evidence="1">
    <location>
        <begin position="21"/>
        <end position="148"/>
    </location>
</feature>